<reference evidence="2" key="1">
    <citation type="journal article" date="2019" name="bioRxiv">
        <title>The Genome of the Zebra Mussel, Dreissena polymorpha: A Resource for Invasive Species Research.</title>
        <authorList>
            <person name="McCartney M.A."/>
            <person name="Auch B."/>
            <person name="Kono T."/>
            <person name="Mallez S."/>
            <person name="Zhang Y."/>
            <person name="Obille A."/>
            <person name="Becker A."/>
            <person name="Abrahante J.E."/>
            <person name="Garbe J."/>
            <person name="Badalamenti J.P."/>
            <person name="Herman A."/>
            <person name="Mangelson H."/>
            <person name="Liachko I."/>
            <person name="Sullivan S."/>
            <person name="Sone E.D."/>
            <person name="Koren S."/>
            <person name="Silverstein K.A.T."/>
            <person name="Beckman K.B."/>
            <person name="Gohl D.M."/>
        </authorList>
    </citation>
    <scope>NUCLEOTIDE SEQUENCE</scope>
    <source>
        <strain evidence="2">Duluth1</strain>
        <tissue evidence="2">Whole animal</tissue>
    </source>
</reference>
<evidence type="ECO:0000256" key="1">
    <source>
        <dbReference type="SAM" id="MobiDB-lite"/>
    </source>
</evidence>
<feature type="region of interest" description="Disordered" evidence="1">
    <location>
        <begin position="40"/>
        <end position="59"/>
    </location>
</feature>
<protein>
    <submittedName>
        <fullName evidence="2">Uncharacterized protein</fullName>
    </submittedName>
</protein>
<evidence type="ECO:0000313" key="3">
    <source>
        <dbReference type="Proteomes" id="UP000828390"/>
    </source>
</evidence>
<dbReference type="EMBL" id="JAIWYP010000005">
    <property type="protein sequence ID" value="KAH3819731.1"/>
    <property type="molecule type" value="Genomic_DNA"/>
</dbReference>
<dbReference type="Proteomes" id="UP000828390">
    <property type="component" value="Unassembled WGS sequence"/>
</dbReference>
<dbReference type="AlphaFoldDB" id="A0A9D4GQL9"/>
<accession>A0A9D4GQL9</accession>
<feature type="compositionally biased region" description="Low complexity" evidence="1">
    <location>
        <begin position="40"/>
        <end position="50"/>
    </location>
</feature>
<evidence type="ECO:0000313" key="2">
    <source>
        <dbReference type="EMBL" id="KAH3819731.1"/>
    </source>
</evidence>
<comment type="caution">
    <text evidence="2">The sequence shown here is derived from an EMBL/GenBank/DDBJ whole genome shotgun (WGS) entry which is preliminary data.</text>
</comment>
<sequence>MGSMGLVSSSQTGLFSSSSNVAAVRALDVRSSVFSVTISVSSGKSGNSVSLDLSMKEAY</sequence>
<gene>
    <name evidence="2" type="ORF">DPMN_121474</name>
</gene>
<keyword evidence="3" id="KW-1185">Reference proteome</keyword>
<organism evidence="2 3">
    <name type="scientific">Dreissena polymorpha</name>
    <name type="common">Zebra mussel</name>
    <name type="synonym">Mytilus polymorpha</name>
    <dbReference type="NCBI Taxonomy" id="45954"/>
    <lineage>
        <taxon>Eukaryota</taxon>
        <taxon>Metazoa</taxon>
        <taxon>Spiralia</taxon>
        <taxon>Lophotrochozoa</taxon>
        <taxon>Mollusca</taxon>
        <taxon>Bivalvia</taxon>
        <taxon>Autobranchia</taxon>
        <taxon>Heteroconchia</taxon>
        <taxon>Euheterodonta</taxon>
        <taxon>Imparidentia</taxon>
        <taxon>Neoheterodontei</taxon>
        <taxon>Myida</taxon>
        <taxon>Dreissenoidea</taxon>
        <taxon>Dreissenidae</taxon>
        <taxon>Dreissena</taxon>
    </lineage>
</organism>
<reference evidence="2" key="2">
    <citation type="submission" date="2020-11" db="EMBL/GenBank/DDBJ databases">
        <authorList>
            <person name="McCartney M.A."/>
            <person name="Auch B."/>
            <person name="Kono T."/>
            <person name="Mallez S."/>
            <person name="Becker A."/>
            <person name="Gohl D.M."/>
            <person name="Silverstein K.A.T."/>
            <person name="Koren S."/>
            <person name="Bechman K.B."/>
            <person name="Herman A."/>
            <person name="Abrahante J.E."/>
            <person name="Garbe J."/>
        </authorList>
    </citation>
    <scope>NUCLEOTIDE SEQUENCE</scope>
    <source>
        <strain evidence="2">Duluth1</strain>
        <tissue evidence="2">Whole animal</tissue>
    </source>
</reference>
<name>A0A9D4GQL9_DREPO</name>
<proteinExistence type="predicted"/>